<evidence type="ECO:0000256" key="5">
    <source>
        <dbReference type="ARBA" id="ARBA00022777"/>
    </source>
</evidence>
<keyword evidence="5" id="KW-0418">Kinase</keyword>
<dbReference type="SUPFAM" id="SSF55874">
    <property type="entry name" value="ATPase domain of HSP90 chaperone/DNA topoisomerase II/histidine kinase"/>
    <property type="match status" value="1"/>
</dbReference>
<dbReference type="EC" id="2.7.13.3" evidence="2"/>
<protein>
    <recommendedName>
        <fullName evidence="2">histidine kinase</fullName>
        <ecNumber evidence="2">2.7.13.3</ecNumber>
    </recommendedName>
</protein>
<accession>A0ABS5IAH7</accession>
<keyword evidence="7" id="KW-0472">Membrane</keyword>
<feature type="domain" description="Histidine kinase" evidence="8">
    <location>
        <begin position="321"/>
        <end position="540"/>
    </location>
</feature>
<feature type="transmembrane region" description="Helical" evidence="7">
    <location>
        <begin position="76"/>
        <end position="93"/>
    </location>
</feature>
<evidence type="ECO:0000256" key="7">
    <source>
        <dbReference type="SAM" id="Phobius"/>
    </source>
</evidence>
<keyword evidence="11" id="KW-1185">Reference proteome</keyword>
<dbReference type="Gene3D" id="1.10.287.130">
    <property type="match status" value="1"/>
</dbReference>
<evidence type="ECO:0000256" key="4">
    <source>
        <dbReference type="ARBA" id="ARBA00022679"/>
    </source>
</evidence>
<reference evidence="10 11" key="1">
    <citation type="submission" date="2021-04" db="EMBL/GenBank/DDBJ databases">
        <title>Magnetospirillum sulfuroxidans sp. nov., a facultative chemolithoautotrophic sulfur-oxidizing alphaproteobacterium isolated from freshwater sediment and proposals for Paramagetospirillum gen. nov., and Magnetospirillaceae fam. nov.</title>
        <authorList>
            <person name="Koziaeva V."/>
            <person name="Geelhoed J.S."/>
            <person name="Sorokin D.Y."/>
            <person name="Grouzdev D.S."/>
        </authorList>
    </citation>
    <scope>NUCLEOTIDE SEQUENCE [LARGE SCALE GENOMIC DNA]</scope>
    <source>
        <strain evidence="10 11">J10</strain>
    </source>
</reference>
<dbReference type="InterPro" id="IPR011006">
    <property type="entry name" value="CheY-like_superfamily"/>
</dbReference>
<feature type="transmembrane region" description="Helical" evidence="7">
    <location>
        <begin position="145"/>
        <end position="164"/>
    </location>
</feature>
<dbReference type="CDD" id="cd00082">
    <property type="entry name" value="HisKA"/>
    <property type="match status" value="1"/>
</dbReference>
<dbReference type="Pfam" id="PF02518">
    <property type="entry name" value="HATPase_c"/>
    <property type="match status" value="1"/>
</dbReference>
<dbReference type="InterPro" id="IPR036097">
    <property type="entry name" value="HisK_dim/P_sf"/>
</dbReference>
<dbReference type="PROSITE" id="PS50110">
    <property type="entry name" value="RESPONSE_REGULATORY"/>
    <property type="match status" value="1"/>
</dbReference>
<proteinExistence type="predicted"/>
<comment type="catalytic activity">
    <reaction evidence="1">
        <text>ATP + protein L-histidine = ADP + protein N-phospho-L-histidine.</text>
        <dbReference type="EC" id="2.7.13.3"/>
    </reaction>
</comment>
<comment type="caution">
    <text evidence="10">The sequence shown here is derived from an EMBL/GenBank/DDBJ whole genome shotgun (WGS) entry which is preliminary data.</text>
</comment>
<name>A0ABS5IAH7_9PROT</name>
<evidence type="ECO:0000256" key="6">
    <source>
        <dbReference type="PROSITE-ProRule" id="PRU00169"/>
    </source>
</evidence>
<dbReference type="CDD" id="cd16922">
    <property type="entry name" value="HATPase_EvgS-ArcB-TorS-like"/>
    <property type="match status" value="1"/>
</dbReference>
<dbReference type="InterPro" id="IPR036890">
    <property type="entry name" value="HATPase_C_sf"/>
</dbReference>
<evidence type="ECO:0000313" key="11">
    <source>
        <dbReference type="Proteomes" id="UP000680714"/>
    </source>
</evidence>
<dbReference type="Proteomes" id="UP000680714">
    <property type="component" value="Unassembled WGS sequence"/>
</dbReference>
<dbReference type="InterPro" id="IPR003661">
    <property type="entry name" value="HisK_dim/P_dom"/>
</dbReference>
<feature type="domain" description="Response regulatory" evidence="9">
    <location>
        <begin position="565"/>
        <end position="682"/>
    </location>
</feature>
<dbReference type="PRINTS" id="PR00344">
    <property type="entry name" value="BCTRLSENSOR"/>
</dbReference>
<dbReference type="SMART" id="SM00388">
    <property type="entry name" value="HisKA"/>
    <property type="match status" value="1"/>
</dbReference>
<dbReference type="Pfam" id="PF00072">
    <property type="entry name" value="Response_reg"/>
    <property type="match status" value="1"/>
</dbReference>
<dbReference type="SUPFAM" id="SSF47384">
    <property type="entry name" value="Homodimeric domain of signal transducing histidine kinase"/>
    <property type="match status" value="1"/>
</dbReference>
<evidence type="ECO:0000256" key="1">
    <source>
        <dbReference type="ARBA" id="ARBA00000085"/>
    </source>
</evidence>
<dbReference type="RefSeq" id="WP_211546179.1">
    <property type="nucleotide sequence ID" value="NZ_JAGTUF010000001.1"/>
</dbReference>
<dbReference type="PANTHER" id="PTHR43047:SF72">
    <property type="entry name" value="OSMOSENSING HISTIDINE PROTEIN KINASE SLN1"/>
    <property type="match status" value="1"/>
</dbReference>
<feature type="modified residue" description="4-aspartylphosphate" evidence="6">
    <location>
        <position position="615"/>
    </location>
</feature>
<dbReference type="Gene3D" id="3.30.565.10">
    <property type="entry name" value="Histidine kinase-like ATPase, C-terminal domain"/>
    <property type="match status" value="1"/>
</dbReference>
<feature type="transmembrane region" description="Helical" evidence="7">
    <location>
        <begin position="214"/>
        <end position="231"/>
    </location>
</feature>
<sequence length="686" mass="75220">MNKNKSTSDDRFAVLTAWALTILLLVTPAFPRITLFHHLNDYLAAHQIVEIFAMVVAGLVFAVGWNVHREVRPGNISILSATFLGVALITLAHTLSYKGMPDFVTPSGSEKAIGFWLSMRACGACGLLLAALLPWRRFSHPQGHLAILAMVLLWVALTYWLVLFQPHLLPRTFLPDTGLTTFKVTAEAALVGIYLLAALLFLRPGAGLPNARWMASACWVMGLAGGYFCLYDNPFDIYNQIGHIYNVIAYGLLYQGLFISTIRDPYIRLQQAQDELEGRVAERTGALSAALISLERQQHDLEQAKLAADRANLAKSEFLSSMSHELRTPLNAIIGFAQLLRTGRPGPLTAKQAGQIDHITRGGQHLLELINEVLDLARIETGRLSLSVESIDPRAVMDECLAFGRSYARPRGIDIIAWQGGPVLPILVDYTRFKQILLNLISNAIKYNDDNGRVMLTAQPWGQGIMRFSVTDSGPGIPRVKQGNLFEPFNRLGAEASGTEGTGIGLTITKRLVQAMGGAIGFTSAEGQGSTFWVDMPTAALDQAVMGRHQTVIHLPDHLSGGRRRVLYVEDNPANVLLMEAFLAEIDGFALDCANTIESGLEKIKLSRPDIIVLDINLPGMSGLQAVRHWRSLPHLRDLPIIALSANVMPDAVRAGLAAGFDRYLTKPLDFNVFLQAVQELTQGEE</sequence>
<dbReference type="SMART" id="SM00448">
    <property type="entry name" value="REC"/>
    <property type="match status" value="1"/>
</dbReference>
<dbReference type="InterPro" id="IPR004358">
    <property type="entry name" value="Sig_transdc_His_kin-like_C"/>
</dbReference>
<evidence type="ECO:0000259" key="8">
    <source>
        <dbReference type="PROSITE" id="PS50109"/>
    </source>
</evidence>
<dbReference type="SMART" id="SM00387">
    <property type="entry name" value="HATPase_c"/>
    <property type="match status" value="1"/>
</dbReference>
<evidence type="ECO:0000256" key="2">
    <source>
        <dbReference type="ARBA" id="ARBA00012438"/>
    </source>
</evidence>
<organism evidence="10 11">
    <name type="scientific">Magnetospirillum sulfuroxidans</name>
    <dbReference type="NCBI Taxonomy" id="611300"/>
    <lineage>
        <taxon>Bacteria</taxon>
        <taxon>Pseudomonadati</taxon>
        <taxon>Pseudomonadota</taxon>
        <taxon>Alphaproteobacteria</taxon>
        <taxon>Rhodospirillales</taxon>
        <taxon>Rhodospirillaceae</taxon>
        <taxon>Magnetospirillum</taxon>
    </lineage>
</organism>
<dbReference type="SUPFAM" id="SSF52172">
    <property type="entry name" value="CheY-like"/>
    <property type="match status" value="1"/>
</dbReference>
<feature type="transmembrane region" description="Helical" evidence="7">
    <location>
        <begin position="12"/>
        <end position="30"/>
    </location>
</feature>
<dbReference type="InterPro" id="IPR003594">
    <property type="entry name" value="HATPase_dom"/>
</dbReference>
<keyword evidence="7" id="KW-1133">Transmembrane helix</keyword>
<gene>
    <name evidence="10" type="ORF">KEC16_03170</name>
</gene>
<keyword evidence="4" id="KW-0808">Transferase</keyword>
<dbReference type="InterPro" id="IPR001789">
    <property type="entry name" value="Sig_transdc_resp-reg_receiver"/>
</dbReference>
<dbReference type="EMBL" id="JAGTUF010000001">
    <property type="protein sequence ID" value="MBR9970713.1"/>
    <property type="molecule type" value="Genomic_DNA"/>
</dbReference>
<evidence type="ECO:0000313" key="10">
    <source>
        <dbReference type="EMBL" id="MBR9970713.1"/>
    </source>
</evidence>
<dbReference type="PROSITE" id="PS50109">
    <property type="entry name" value="HIS_KIN"/>
    <property type="match status" value="1"/>
</dbReference>
<dbReference type="PANTHER" id="PTHR43047">
    <property type="entry name" value="TWO-COMPONENT HISTIDINE PROTEIN KINASE"/>
    <property type="match status" value="1"/>
</dbReference>
<dbReference type="Gene3D" id="3.40.50.2300">
    <property type="match status" value="1"/>
</dbReference>
<dbReference type="InterPro" id="IPR005467">
    <property type="entry name" value="His_kinase_dom"/>
</dbReference>
<feature type="transmembrane region" description="Helical" evidence="7">
    <location>
        <begin position="184"/>
        <end position="202"/>
    </location>
</feature>
<keyword evidence="7" id="KW-0812">Transmembrane</keyword>
<feature type="transmembrane region" description="Helical" evidence="7">
    <location>
        <begin position="42"/>
        <end position="64"/>
    </location>
</feature>
<dbReference type="Pfam" id="PF17159">
    <property type="entry name" value="MASE3"/>
    <property type="match status" value="1"/>
</dbReference>
<feature type="transmembrane region" description="Helical" evidence="7">
    <location>
        <begin position="113"/>
        <end position="133"/>
    </location>
</feature>
<keyword evidence="3 6" id="KW-0597">Phosphoprotein</keyword>
<evidence type="ECO:0000256" key="3">
    <source>
        <dbReference type="ARBA" id="ARBA00022553"/>
    </source>
</evidence>
<dbReference type="Pfam" id="PF00512">
    <property type="entry name" value="HisKA"/>
    <property type="match status" value="1"/>
</dbReference>
<dbReference type="InterPro" id="IPR033425">
    <property type="entry name" value="MASE3"/>
</dbReference>
<evidence type="ECO:0000259" key="9">
    <source>
        <dbReference type="PROSITE" id="PS50110"/>
    </source>
</evidence>